<reference evidence="2" key="1">
    <citation type="journal article" date="2018" name="Nat. Microbiol.">
        <title>Leveraging single-cell genomics to expand the fungal tree of life.</title>
        <authorList>
            <person name="Ahrendt S.R."/>
            <person name="Quandt C.A."/>
            <person name="Ciobanu D."/>
            <person name="Clum A."/>
            <person name="Salamov A."/>
            <person name="Andreopoulos B."/>
            <person name="Cheng J.F."/>
            <person name="Woyke T."/>
            <person name="Pelin A."/>
            <person name="Henrissat B."/>
            <person name="Reynolds N.K."/>
            <person name="Benny G.L."/>
            <person name="Smith M.E."/>
            <person name="James T.Y."/>
            <person name="Grigoriev I.V."/>
        </authorList>
    </citation>
    <scope>NUCLEOTIDE SEQUENCE [LARGE SCALE GENOMIC DNA]</scope>
    <source>
        <strain evidence="2">RSA 468</strain>
    </source>
</reference>
<organism evidence="1 2">
    <name type="scientific">Dimargaris cristalligena</name>
    <dbReference type="NCBI Taxonomy" id="215637"/>
    <lineage>
        <taxon>Eukaryota</taxon>
        <taxon>Fungi</taxon>
        <taxon>Fungi incertae sedis</taxon>
        <taxon>Zoopagomycota</taxon>
        <taxon>Kickxellomycotina</taxon>
        <taxon>Dimargaritomycetes</taxon>
        <taxon>Dimargaritales</taxon>
        <taxon>Dimargaritaceae</taxon>
        <taxon>Dimargaris</taxon>
    </lineage>
</organism>
<accession>A0A4P9ZJV3</accession>
<gene>
    <name evidence="1" type="ORF">BJ085DRAFT_41315</name>
</gene>
<name>A0A4P9ZJV3_9FUNG</name>
<sequence>MAIKSTFTFEQATFKNMTPGFQKNFQPRPPNNPIPMDLGVLNKLSPAESPLFTLTGLIAGKAVKVLFNTGASCNFISHACAQLCQLPLQQTTHQRLTPLELSAFVYFYLDFDVILSQPWILEHQPLPDWTKMTLFLPKTSQTLAATDPTKP</sequence>
<dbReference type="CDD" id="cd00303">
    <property type="entry name" value="retropepsin_like"/>
    <property type="match status" value="1"/>
</dbReference>
<dbReference type="EMBL" id="ML004040">
    <property type="protein sequence ID" value="RKP33318.1"/>
    <property type="molecule type" value="Genomic_DNA"/>
</dbReference>
<dbReference type="Pfam" id="PF08284">
    <property type="entry name" value="RVP_2"/>
    <property type="match status" value="1"/>
</dbReference>
<dbReference type="InterPro" id="IPR021109">
    <property type="entry name" value="Peptidase_aspartic_dom_sf"/>
</dbReference>
<dbReference type="Proteomes" id="UP000268162">
    <property type="component" value="Unassembled WGS sequence"/>
</dbReference>
<keyword evidence="2" id="KW-1185">Reference proteome</keyword>
<evidence type="ECO:0000313" key="2">
    <source>
        <dbReference type="Proteomes" id="UP000268162"/>
    </source>
</evidence>
<evidence type="ECO:0000313" key="1">
    <source>
        <dbReference type="EMBL" id="RKP33318.1"/>
    </source>
</evidence>
<proteinExistence type="predicted"/>
<protein>
    <recommendedName>
        <fullName evidence="3">Aspartic peptidase domain-containing protein</fullName>
    </recommendedName>
</protein>
<dbReference type="AlphaFoldDB" id="A0A4P9ZJV3"/>
<dbReference type="Gene3D" id="2.40.70.10">
    <property type="entry name" value="Acid Proteases"/>
    <property type="match status" value="1"/>
</dbReference>
<dbReference type="SUPFAM" id="SSF50630">
    <property type="entry name" value="Acid proteases"/>
    <property type="match status" value="1"/>
</dbReference>
<evidence type="ECO:0008006" key="3">
    <source>
        <dbReference type="Google" id="ProtNLM"/>
    </source>
</evidence>